<gene>
    <name evidence="2" type="ORF">D3Y57_06195</name>
</gene>
<dbReference type="Proteomes" id="UP000276254">
    <property type="component" value="Chromosome"/>
</dbReference>
<dbReference type="InterPro" id="IPR015943">
    <property type="entry name" value="WD40/YVTN_repeat-like_dom_sf"/>
</dbReference>
<dbReference type="Gene3D" id="2.130.10.10">
    <property type="entry name" value="YVTN repeat-like/Quinoprotein amine dehydrogenase"/>
    <property type="match status" value="2"/>
</dbReference>
<proteinExistence type="predicted"/>
<feature type="chain" id="PRO_5019829077" evidence="1">
    <location>
        <begin position="22"/>
        <end position="337"/>
    </location>
</feature>
<dbReference type="EMBL" id="CP032829">
    <property type="protein sequence ID" value="AYJ85637.1"/>
    <property type="molecule type" value="Genomic_DNA"/>
</dbReference>
<keyword evidence="3" id="KW-1185">Reference proteome</keyword>
<sequence>MLRTAFKMLLVSIGAATLVSAGPAPTYVASGSIAGPDGGWDYASVDGAAHRLYVAHGNTVLAVDLAHSNTIRLFGAIARAHAVVPIPGKSMLLVTSGHDNSVRLLDTGDGHELAQIAVGNDPDAAFYDPATGHAMVMNAKSGTVSIIDVATRKVIRTITLKPALEFGVLGNNNMLYVNNEDLNEIESANLTTGKIGAAIPLPGCTGPTGLGFDGKTGQLISACANGKAALVSVTSHKMVALLPIGSGPDAVIMDMARRTAIIPNGRDGTLSIIALDAAGGAKVVSTAKSEVGARTGALNPADGMLYLPTAHFSPPATAGARPAAIPGSFHVAVMSRH</sequence>
<dbReference type="RefSeq" id="WP_121152262.1">
    <property type="nucleotide sequence ID" value="NZ_CP032829.1"/>
</dbReference>
<evidence type="ECO:0000256" key="1">
    <source>
        <dbReference type="SAM" id="SignalP"/>
    </source>
</evidence>
<dbReference type="InterPro" id="IPR011964">
    <property type="entry name" value="YVTN_b-propeller_repeat"/>
</dbReference>
<dbReference type="AlphaFoldDB" id="A0A494T8I1"/>
<dbReference type="PANTHER" id="PTHR47197">
    <property type="entry name" value="PROTEIN NIRF"/>
    <property type="match status" value="1"/>
</dbReference>
<dbReference type="NCBIfam" id="TIGR02276">
    <property type="entry name" value="beta_rpt_yvtn"/>
    <property type="match status" value="1"/>
</dbReference>
<dbReference type="SUPFAM" id="SSF51004">
    <property type="entry name" value="C-terminal (heme d1) domain of cytochrome cd1-nitrite reductase"/>
    <property type="match status" value="1"/>
</dbReference>
<reference evidence="2 3" key="1">
    <citation type="submission" date="2018-09" db="EMBL/GenBank/DDBJ databases">
        <title>Sphingomonas peninsula sp. nov., isolated from fildes peninsula, Antarctic soil.</title>
        <authorList>
            <person name="Yingchao G."/>
        </authorList>
    </citation>
    <scope>NUCLEOTIDE SEQUENCE [LARGE SCALE GENOMIC DNA]</scope>
    <source>
        <strain evidence="2 3">YZ-8</strain>
    </source>
</reference>
<feature type="signal peptide" evidence="1">
    <location>
        <begin position="1"/>
        <end position="21"/>
    </location>
</feature>
<accession>A0A494T8I1</accession>
<dbReference type="InterPro" id="IPR051200">
    <property type="entry name" value="Host-pathogen_enzymatic-act"/>
</dbReference>
<name>A0A494T8I1_SPHPE</name>
<evidence type="ECO:0000313" key="2">
    <source>
        <dbReference type="EMBL" id="AYJ85637.1"/>
    </source>
</evidence>
<dbReference type="KEGG" id="spha:D3Y57_06195"/>
<dbReference type="InterPro" id="IPR011048">
    <property type="entry name" value="Haem_d1_sf"/>
</dbReference>
<evidence type="ECO:0000313" key="3">
    <source>
        <dbReference type="Proteomes" id="UP000276254"/>
    </source>
</evidence>
<protein>
    <submittedName>
        <fullName evidence="2">Gluconolactonase</fullName>
    </submittedName>
</protein>
<keyword evidence="1" id="KW-0732">Signal</keyword>
<organism evidence="2 3">
    <name type="scientific">Sphingomonas paeninsulae</name>
    <dbReference type="NCBI Taxonomy" id="2319844"/>
    <lineage>
        <taxon>Bacteria</taxon>
        <taxon>Pseudomonadati</taxon>
        <taxon>Pseudomonadota</taxon>
        <taxon>Alphaproteobacteria</taxon>
        <taxon>Sphingomonadales</taxon>
        <taxon>Sphingomonadaceae</taxon>
        <taxon>Sphingomonas</taxon>
    </lineage>
</organism>
<dbReference type="OrthoDB" id="7187796at2"/>
<dbReference type="PANTHER" id="PTHR47197:SF3">
    <property type="entry name" value="DIHYDRO-HEME D1 DEHYDROGENASE"/>
    <property type="match status" value="1"/>
</dbReference>